<dbReference type="Proteomes" id="UP001318860">
    <property type="component" value="Unassembled WGS sequence"/>
</dbReference>
<dbReference type="EMBL" id="JABTTQ020003117">
    <property type="protein sequence ID" value="KAK6119912.1"/>
    <property type="molecule type" value="Genomic_DNA"/>
</dbReference>
<comment type="caution">
    <text evidence="2">The sequence shown here is derived from an EMBL/GenBank/DDBJ whole genome shotgun (WGS) entry which is preliminary data.</text>
</comment>
<reference evidence="2 3" key="1">
    <citation type="journal article" date="2021" name="Comput. Struct. Biotechnol. J.">
        <title>De novo genome assembly of the potent medicinal plant Rehmannia glutinosa using nanopore technology.</title>
        <authorList>
            <person name="Ma L."/>
            <person name="Dong C."/>
            <person name="Song C."/>
            <person name="Wang X."/>
            <person name="Zheng X."/>
            <person name="Niu Y."/>
            <person name="Chen S."/>
            <person name="Feng W."/>
        </authorList>
    </citation>
    <scope>NUCLEOTIDE SEQUENCE [LARGE SCALE GENOMIC DNA]</scope>
    <source>
        <strain evidence="2">DH-2019</strain>
    </source>
</reference>
<feature type="compositionally biased region" description="Pro residues" evidence="1">
    <location>
        <begin position="100"/>
        <end position="113"/>
    </location>
</feature>
<protein>
    <recommendedName>
        <fullName evidence="4">RING-type domain-containing protein</fullName>
    </recommendedName>
</protein>
<dbReference type="PANTHER" id="PTHR34451">
    <property type="entry name" value="PHD FINGER FAMILY PROTEIN"/>
    <property type="match status" value="1"/>
</dbReference>
<feature type="region of interest" description="Disordered" evidence="1">
    <location>
        <begin position="100"/>
        <end position="121"/>
    </location>
</feature>
<name>A0ABR0UBU6_REHGL</name>
<dbReference type="PANTHER" id="PTHR34451:SF7">
    <property type="entry name" value="PHD FINGER FAMILY PROTEIN"/>
    <property type="match status" value="1"/>
</dbReference>
<gene>
    <name evidence="2" type="ORF">DH2020_046344</name>
</gene>
<organism evidence="2 3">
    <name type="scientific">Rehmannia glutinosa</name>
    <name type="common">Chinese foxglove</name>
    <dbReference type="NCBI Taxonomy" id="99300"/>
    <lineage>
        <taxon>Eukaryota</taxon>
        <taxon>Viridiplantae</taxon>
        <taxon>Streptophyta</taxon>
        <taxon>Embryophyta</taxon>
        <taxon>Tracheophyta</taxon>
        <taxon>Spermatophyta</taxon>
        <taxon>Magnoliopsida</taxon>
        <taxon>eudicotyledons</taxon>
        <taxon>Gunneridae</taxon>
        <taxon>Pentapetalae</taxon>
        <taxon>asterids</taxon>
        <taxon>lamiids</taxon>
        <taxon>Lamiales</taxon>
        <taxon>Orobanchaceae</taxon>
        <taxon>Rehmannieae</taxon>
        <taxon>Rehmannia</taxon>
    </lineage>
</organism>
<keyword evidence="3" id="KW-1185">Reference proteome</keyword>
<evidence type="ECO:0000313" key="3">
    <source>
        <dbReference type="Proteomes" id="UP001318860"/>
    </source>
</evidence>
<evidence type="ECO:0008006" key="4">
    <source>
        <dbReference type="Google" id="ProtNLM"/>
    </source>
</evidence>
<sequence length="201" mass="21906">MMLLTQKNVHRTKNIWKRSLLILFNFGEIPHGECQVCSSIDPIILHNICHRGAFALLCTACVLRYHDGSFCPICFDVYEDTSNNGGPQLSPASCAIAAPPRPTSLASPPPAHPPHSATSALSAPIPLSPSPITDLGLALRMAAMQSVLPKIWASNCSVLLKLSLYLCTRQLPWLRLTPSGKSEKLYLQDEGLKRLLKGSPK</sequence>
<proteinExistence type="predicted"/>
<evidence type="ECO:0000313" key="2">
    <source>
        <dbReference type="EMBL" id="KAK6119912.1"/>
    </source>
</evidence>
<accession>A0ABR0UBU6</accession>
<evidence type="ECO:0000256" key="1">
    <source>
        <dbReference type="SAM" id="MobiDB-lite"/>
    </source>
</evidence>